<reference evidence="1 2" key="1">
    <citation type="journal article" date="2024" name="bioRxiv">
        <title>A reference genome for Trichogramma kaykai: A tiny desert-dwelling parasitoid wasp with competing sex-ratio distorters.</title>
        <authorList>
            <person name="Culotta J."/>
            <person name="Lindsey A.R."/>
        </authorList>
    </citation>
    <scope>NUCLEOTIDE SEQUENCE [LARGE SCALE GENOMIC DNA]</scope>
    <source>
        <strain evidence="1 2">KSX58</strain>
    </source>
</reference>
<gene>
    <name evidence="1" type="ORF">TKK_010092</name>
</gene>
<protein>
    <submittedName>
        <fullName evidence="1">Uncharacterized protein</fullName>
    </submittedName>
</protein>
<evidence type="ECO:0000313" key="2">
    <source>
        <dbReference type="Proteomes" id="UP001627154"/>
    </source>
</evidence>
<comment type="caution">
    <text evidence="1">The sequence shown here is derived from an EMBL/GenBank/DDBJ whole genome shotgun (WGS) entry which is preliminary data.</text>
</comment>
<accession>A0ABD2WT56</accession>
<proteinExistence type="predicted"/>
<dbReference type="AlphaFoldDB" id="A0ABD2WT56"/>
<evidence type="ECO:0000313" key="1">
    <source>
        <dbReference type="EMBL" id="KAL3395940.1"/>
    </source>
</evidence>
<organism evidence="1 2">
    <name type="scientific">Trichogramma kaykai</name>
    <dbReference type="NCBI Taxonomy" id="54128"/>
    <lineage>
        <taxon>Eukaryota</taxon>
        <taxon>Metazoa</taxon>
        <taxon>Ecdysozoa</taxon>
        <taxon>Arthropoda</taxon>
        <taxon>Hexapoda</taxon>
        <taxon>Insecta</taxon>
        <taxon>Pterygota</taxon>
        <taxon>Neoptera</taxon>
        <taxon>Endopterygota</taxon>
        <taxon>Hymenoptera</taxon>
        <taxon>Apocrita</taxon>
        <taxon>Proctotrupomorpha</taxon>
        <taxon>Chalcidoidea</taxon>
        <taxon>Trichogrammatidae</taxon>
        <taxon>Trichogramma</taxon>
    </lineage>
</organism>
<dbReference type="Proteomes" id="UP001627154">
    <property type="component" value="Unassembled WGS sequence"/>
</dbReference>
<dbReference type="EMBL" id="JBJJXI010000076">
    <property type="protein sequence ID" value="KAL3395940.1"/>
    <property type="molecule type" value="Genomic_DNA"/>
</dbReference>
<sequence length="102" mass="11535">MAGYIPIHPTRRKMLRWRLRGNVWATASLELQNEIKNLTNFASRELASKNFLPLLEHARRVLHGTLLSACSEWISFVRLDPLPAAEAAVAISPANLLRVSIY</sequence>
<name>A0ABD2WT56_9HYME</name>
<keyword evidence="2" id="KW-1185">Reference proteome</keyword>